<organism evidence="1">
    <name type="scientific">Arundo donax</name>
    <name type="common">Giant reed</name>
    <name type="synonym">Donax arundinaceus</name>
    <dbReference type="NCBI Taxonomy" id="35708"/>
    <lineage>
        <taxon>Eukaryota</taxon>
        <taxon>Viridiplantae</taxon>
        <taxon>Streptophyta</taxon>
        <taxon>Embryophyta</taxon>
        <taxon>Tracheophyta</taxon>
        <taxon>Spermatophyta</taxon>
        <taxon>Magnoliopsida</taxon>
        <taxon>Liliopsida</taxon>
        <taxon>Poales</taxon>
        <taxon>Poaceae</taxon>
        <taxon>PACMAD clade</taxon>
        <taxon>Arundinoideae</taxon>
        <taxon>Arundineae</taxon>
        <taxon>Arundo</taxon>
    </lineage>
</organism>
<name>A0A0A9FBU2_ARUDO</name>
<accession>A0A0A9FBU2</accession>
<proteinExistence type="predicted"/>
<evidence type="ECO:0000313" key="1">
    <source>
        <dbReference type="EMBL" id="JAE10510.1"/>
    </source>
</evidence>
<protein>
    <submittedName>
        <fullName evidence="1">Uncharacterized protein</fullName>
    </submittedName>
</protein>
<reference evidence="1" key="1">
    <citation type="submission" date="2014-09" db="EMBL/GenBank/DDBJ databases">
        <authorList>
            <person name="Magalhaes I.L.F."/>
            <person name="Oliveira U."/>
            <person name="Santos F.R."/>
            <person name="Vidigal T.H.D.A."/>
            <person name="Brescovit A.D."/>
            <person name="Santos A.J."/>
        </authorList>
    </citation>
    <scope>NUCLEOTIDE SEQUENCE</scope>
    <source>
        <tissue evidence="1">Shoot tissue taken approximately 20 cm above the soil surface</tissue>
    </source>
</reference>
<reference evidence="1" key="2">
    <citation type="journal article" date="2015" name="Data Brief">
        <title>Shoot transcriptome of the giant reed, Arundo donax.</title>
        <authorList>
            <person name="Barrero R.A."/>
            <person name="Guerrero F.D."/>
            <person name="Moolhuijzen P."/>
            <person name="Goolsby J.A."/>
            <person name="Tidwell J."/>
            <person name="Bellgard S.E."/>
            <person name="Bellgard M.I."/>
        </authorList>
    </citation>
    <scope>NUCLEOTIDE SEQUENCE</scope>
    <source>
        <tissue evidence="1">Shoot tissue taken approximately 20 cm above the soil surface</tissue>
    </source>
</reference>
<sequence>MSFATMSITTGLSKISNVSMDYVGPSKLSKMTGTKAQGQLIQLPAWRLESVKLKLESGKNG</sequence>
<dbReference type="AlphaFoldDB" id="A0A0A9FBU2"/>
<dbReference type="EMBL" id="GBRH01187386">
    <property type="protein sequence ID" value="JAE10510.1"/>
    <property type="molecule type" value="Transcribed_RNA"/>
</dbReference>